<dbReference type="Pfam" id="PF00994">
    <property type="entry name" value="MoCF_biosynth"/>
    <property type="match status" value="1"/>
</dbReference>
<dbReference type="InterPro" id="IPR051920">
    <property type="entry name" value="MPT_Adenylyltrnsfr/MoaC-Rel"/>
</dbReference>
<sequence>MSEHAEPAHGRPFRRHEGGDTHLEGRSAVVVVVSSSAASGTAEDRCGPLLRDWLRGRGLDVTLRVIPDGPEVLELLRDLTSASGPAAPRFVITTGGTGLNSDDVTPESTARVLERESPGIMHALWSAGLQKTPTAVMSRGVAGHTGQTFMVNLPGSRGGIKDGMTVLDPLLDHISAQLEDVHGHGEDRSVTRSAQGEVVPAAVPDSPGHAERTDVPGHDAAPAAGTVGARVPAASSSSDDDAAPGAEPSTGEVLLALVTTDPLDAAEAQRAVQHPRCGAVVGFSGVIRDHDGGKDGVTALEYSAHPSAGEVMRDVVGEIASAHPDVRLWAAHRIGALAVGDSALEVAVAAGHRREAFEACAQLVDLIKERVPIWKRQSFEDGQHNWVGLDA</sequence>
<evidence type="ECO:0000256" key="1">
    <source>
        <dbReference type="ARBA" id="ARBA00005046"/>
    </source>
</evidence>
<dbReference type="Pfam" id="PF02391">
    <property type="entry name" value="MoaE"/>
    <property type="match status" value="1"/>
</dbReference>
<organism evidence="5 6">
    <name type="scientific">Kocuria marina subsp. indica</name>
    <dbReference type="NCBI Taxonomy" id="1049583"/>
    <lineage>
        <taxon>Bacteria</taxon>
        <taxon>Bacillati</taxon>
        <taxon>Actinomycetota</taxon>
        <taxon>Actinomycetes</taxon>
        <taxon>Micrococcales</taxon>
        <taxon>Micrococcaceae</taxon>
        <taxon>Kocuria</taxon>
    </lineage>
</organism>
<dbReference type="InterPro" id="IPR036425">
    <property type="entry name" value="MoaB/Mog-like_dom_sf"/>
</dbReference>
<dbReference type="PANTHER" id="PTHR43764">
    <property type="entry name" value="MOLYBDENUM COFACTOR BIOSYNTHESIS"/>
    <property type="match status" value="1"/>
</dbReference>
<dbReference type="GO" id="GO:0006777">
    <property type="term" value="P:Mo-molybdopterin cofactor biosynthetic process"/>
    <property type="evidence" value="ECO:0007669"/>
    <property type="project" value="UniProtKB-KW"/>
</dbReference>
<dbReference type="PANTHER" id="PTHR43764:SF1">
    <property type="entry name" value="MOLYBDOPTERIN MOLYBDOTRANSFERASE"/>
    <property type="match status" value="1"/>
</dbReference>
<evidence type="ECO:0000313" key="6">
    <source>
        <dbReference type="Proteomes" id="UP000192929"/>
    </source>
</evidence>
<dbReference type="CDD" id="cd00886">
    <property type="entry name" value="MogA_MoaB"/>
    <property type="match status" value="1"/>
</dbReference>
<evidence type="ECO:0000313" key="5">
    <source>
        <dbReference type="EMBL" id="SME98313.1"/>
    </source>
</evidence>
<keyword evidence="2" id="KW-0501">Molybdenum cofactor biosynthesis</keyword>
<dbReference type="EMBL" id="FXAC01000004">
    <property type="protein sequence ID" value="SME98313.1"/>
    <property type="molecule type" value="Genomic_DNA"/>
</dbReference>
<keyword evidence="6" id="KW-1185">Reference proteome</keyword>
<comment type="pathway">
    <text evidence="1">Cofactor biosynthesis; molybdopterin biosynthesis.</text>
</comment>
<dbReference type="RefSeq" id="WP_085106394.1">
    <property type="nucleotide sequence ID" value="NZ_FXAC01000004.1"/>
</dbReference>
<name>A0A1X7CKW9_9MICC</name>
<reference evidence="6" key="1">
    <citation type="submission" date="2017-04" db="EMBL/GenBank/DDBJ databases">
        <authorList>
            <person name="Varghese N."/>
            <person name="Submissions S."/>
        </authorList>
    </citation>
    <scope>NUCLEOTIDE SEQUENCE [LARGE SCALE GENOMIC DNA]</scope>
    <source>
        <strain evidence="6">NIO-1021</strain>
    </source>
</reference>
<evidence type="ECO:0000256" key="2">
    <source>
        <dbReference type="ARBA" id="ARBA00023150"/>
    </source>
</evidence>
<dbReference type="AlphaFoldDB" id="A0A1X7CKW9"/>
<accession>A0A1X7CKW9</accession>
<feature type="domain" description="MoaB/Mog" evidence="4">
    <location>
        <begin position="29"/>
        <end position="174"/>
    </location>
</feature>
<dbReference type="SUPFAM" id="SSF54690">
    <property type="entry name" value="Molybdopterin synthase subunit MoaE"/>
    <property type="match status" value="1"/>
</dbReference>
<dbReference type="SMART" id="SM00852">
    <property type="entry name" value="MoCF_biosynth"/>
    <property type="match status" value="1"/>
</dbReference>
<feature type="region of interest" description="Disordered" evidence="3">
    <location>
        <begin position="182"/>
        <end position="248"/>
    </location>
</feature>
<dbReference type="InterPro" id="IPR001453">
    <property type="entry name" value="MoaB/Mog_dom"/>
</dbReference>
<proteinExistence type="predicted"/>
<feature type="compositionally biased region" description="Low complexity" evidence="3">
    <location>
        <begin position="232"/>
        <end position="248"/>
    </location>
</feature>
<dbReference type="Gene3D" id="3.40.980.10">
    <property type="entry name" value="MoaB/Mog-like domain"/>
    <property type="match status" value="1"/>
</dbReference>
<dbReference type="InterPro" id="IPR003448">
    <property type="entry name" value="Mopterin_biosynth_MoaE"/>
</dbReference>
<dbReference type="Gene3D" id="3.90.1170.40">
    <property type="entry name" value="Molybdopterin biosynthesis MoaE subunit"/>
    <property type="match status" value="1"/>
</dbReference>
<feature type="compositionally biased region" description="Basic and acidic residues" evidence="3">
    <location>
        <begin position="208"/>
        <end position="217"/>
    </location>
</feature>
<gene>
    <name evidence="5" type="ORF">SAMN06296028_10415</name>
</gene>
<evidence type="ECO:0000259" key="4">
    <source>
        <dbReference type="SMART" id="SM00852"/>
    </source>
</evidence>
<feature type="region of interest" description="Disordered" evidence="3">
    <location>
        <begin position="1"/>
        <end position="21"/>
    </location>
</feature>
<dbReference type="SUPFAM" id="SSF53218">
    <property type="entry name" value="Molybdenum cofactor biosynthesis proteins"/>
    <property type="match status" value="1"/>
</dbReference>
<dbReference type="CDD" id="cd00756">
    <property type="entry name" value="MoaE"/>
    <property type="match status" value="1"/>
</dbReference>
<dbReference type="InterPro" id="IPR036563">
    <property type="entry name" value="MoaE_sf"/>
</dbReference>
<dbReference type="Proteomes" id="UP000192929">
    <property type="component" value="Unassembled WGS sequence"/>
</dbReference>
<evidence type="ECO:0000256" key="3">
    <source>
        <dbReference type="SAM" id="MobiDB-lite"/>
    </source>
</evidence>
<protein>
    <submittedName>
        <fullName evidence="5">Molybdopterin synthase catalytic subunit</fullName>
    </submittedName>
</protein>